<evidence type="ECO:0000313" key="2">
    <source>
        <dbReference type="Proteomes" id="UP001055879"/>
    </source>
</evidence>
<sequence length="97" mass="10825">MYIITTIGKYKNEVVEVVIEKVKKLCKYLQNVSGGKGGVVDPRVVIYETTDKMAVDMGIFGECEQSLCKEDQASNFDSEEAQEIVVQIQQFEVGVTL</sequence>
<dbReference type="Proteomes" id="UP001055879">
    <property type="component" value="Linkage Group LG11"/>
</dbReference>
<accession>A0ACB8Z545</accession>
<reference evidence="1 2" key="2">
    <citation type="journal article" date="2022" name="Mol. Ecol. Resour.">
        <title>The genomes of chicory, endive, great burdock and yacon provide insights into Asteraceae paleo-polyploidization history and plant inulin production.</title>
        <authorList>
            <person name="Fan W."/>
            <person name="Wang S."/>
            <person name="Wang H."/>
            <person name="Wang A."/>
            <person name="Jiang F."/>
            <person name="Liu H."/>
            <person name="Zhao H."/>
            <person name="Xu D."/>
            <person name="Zhang Y."/>
        </authorList>
    </citation>
    <scope>NUCLEOTIDE SEQUENCE [LARGE SCALE GENOMIC DNA]</scope>
    <source>
        <strain evidence="2">cv. Niubang</strain>
    </source>
</reference>
<keyword evidence="2" id="KW-1185">Reference proteome</keyword>
<name>A0ACB8Z545_ARCLA</name>
<evidence type="ECO:0000313" key="1">
    <source>
        <dbReference type="EMBL" id="KAI3692415.1"/>
    </source>
</evidence>
<gene>
    <name evidence="1" type="ORF">L6452_32230</name>
</gene>
<protein>
    <submittedName>
        <fullName evidence="1">Uncharacterized protein</fullName>
    </submittedName>
</protein>
<proteinExistence type="predicted"/>
<dbReference type="EMBL" id="CM042057">
    <property type="protein sequence ID" value="KAI3692415.1"/>
    <property type="molecule type" value="Genomic_DNA"/>
</dbReference>
<comment type="caution">
    <text evidence="1">The sequence shown here is derived from an EMBL/GenBank/DDBJ whole genome shotgun (WGS) entry which is preliminary data.</text>
</comment>
<organism evidence="1 2">
    <name type="scientific">Arctium lappa</name>
    <name type="common">Greater burdock</name>
    <name type="synonym">Lappa major</name>
    <dbReference type="NCBI Taxonomy" id="4217"/>
    <lineage>
        <taxon>Eukaryota</taxon>
        <taxon>Viridiplantae</taxon>
        <taxon>Streptophyta</taxon>
        <taxon>Embryophyta</taxon>
        <taxon>Tracheophyta</taxon>
        <taxon>Spermatophyta</taxon>
        <taxon>Magnoliopsida</taxon>
        <taxon>eudicotyledons</taxon>
        <taxon>Gunneridae</taxon>
        <taxon>Pentapetalae</taxon>
        <taxon>asterids</taxon>
        <taxon>campanulids</taxon>
        <taxon>Asterales</taxon>
        <taxon>Asteraceae</taxon>
        <taxon>Carduoideae</taxon>
        <taxon>Cardueae</taxon>
        <taxon>Arctiinae</taxon>
        <taxon>Arctium</taxon>
    </lineage>
</organism>
<reference evidence="2" key="1">
    <citation type="journal article" date="2022" name="Mol. Ecol. Resour.">
        <title>The genomes of chicory, endive, great burdock and yacon provide insights into Asteraceae palaeo-polyploidization history and plant inulin production.</title>
        <authorList>
            <person name="Fan W."/>
            <person name="Wang S."/>
            <person name="Wang H."/>
            <person name="Wang A."/>
            <person name="Jiang F."/>
            <person name="Liu H."/>
            <person name="Zhao H."/>
            <person name="Xu D."/>
            <person name="Zhang Y."/>
        </authorList>
    </citation>
    <scope>NUCLEOTIDE SEQUENCE [LARGE SCALE GENOMIC DNA]</scope>
    <source>
        <strain evidence="2">cv. Niubang</strain>
    </source>
</reference>